<feature type="non-terminal residue" evidence="2">
    <location>
        <position position="67"/>
    </location>
</feature>
<dbReference type="AlphaFoldDB" id="A0A934TKX1"/>
<dbReference type="Proteomes" id="UP000706333">
    <property type="component" value="Unassembled WGS sequence"/>
</dbReference>
<gene>
    <name evidence="2" type="ORF">CCR87_06135</name>
</gene>
<organism evidence="2 3">
    <name type="scientific">Rhodobaculum claviforme</name>
    <dbReference type="NCBI Taxonomy" id="1549854"/>
    <lineage>
        <taxon>Bacteria</taxon>
        <taxon>Pseudomonadati</taxon>
        <taxon>Pseudomonadota</taxon>
        <taxon>Alphaproteobacteria</taxon>
        <taxon>Rhodobacterales</taxon>
        <taxon>Paracoccaceae</taxon>
        <taxon>Rhodobaculum</taxon>
    </lineage>
</organism>
<reference evidence="2" key="2">
    <citation type="journal article" date="2020" name="Microorganisms">
        <title>Osmotic Adaptation and Compatible Solute Biosynthesis of Phototrophic Bacteria as Revealed from Genome Analyses.</title>
        <authorList>
            <person name="Imhoff J.F."/>
            <person name="Rahn T."/>
            <person name="Kunzel S."/>
            <person name="Keller A."/>
            <person name="Neulinger S.C."/>
        </authorList>
    </citation>
    <scope>NUCLEOTIDE SEQUENCE</scope>
    <source>
        <strain evidence="2">LMG 28126</strain>
    </source>
</reference>
<dbReference type="EMBL" id="NHSD01000187">
    <property type="protein sequence ID" value="MBK5926928.1"/>
    <property type="molecule type" value="Genomic_DNA"/>
</dbReference>
<proteinExistence type="predicted"/>
<feature type="region of interest" description="Disordered" evidence="1">
    <location>
        <begin position="46"/>
        <end position="67"/>
    </location>
</feature>
<name>A0A934TKX1_9RHOB</name>
<evidence type="ECO:0000313" key="3">
    <source>
        <dbReference type="Proteomes" id="UP000706333"/>
    </source>
</evidence>
<comment type="caution">
    <text evidence="2">The sequence shown here is derived from an EMBL/GenBank/DDBJ whole genome shotgun (WGS) entry which is preliminary data.</text>
</comment>
<protein>
    <submittedName>
        <fullName evidence="2">Uncharacterized protein</fullName>
    </submittedName>
</protein>
<evidence type="ECO:0000313" key="2">
    <source>
        <dbReference type="EMBL" id="MBK5926928.1"/>
    </source>
</evidence>
<evidence type="ECO:0000256" key="1">
    <source>
        <dbReference type="SAM" id="MobiDB-lite"/>
    </source>
</evidence>
<sequence>MSVQPWAQDPLICLRLAGWRDSRPSINGGHDEQSVLADGRADGAATTVLSKEPWQAAGRRPTCAERD</sequence>
<keyword evidence="3" id="KW-1185">Reference proteome</keyword>
<reference evidence="2" key="1">
    <citation type="submission" date="2017-05" db="EMBL/GenBank/DDBJ databases">
        <authorList>
            <person name="Imhoff J.F."/>
            <person name="Rahn T."/>
            <person name="Kuenzel S."/>
            <person name="Neulinger S.C."/>
        </authorList>
    </citation>
    <scope>NUCLEOTIDE SEQUENCE</scope>
    <source>
        <strain evidence="2">LMG 28126</strain>
    </source>
</reference>
<accession>A0A934TKX1</accession>